<evidence type="ECO:0000256" key="7">
    <source>
        <dbReference type="ARBA" id="ARBA00023077"/>
    </source>
</evidence>
<dbReference type="AlphaFoldDB" id="A0A1T0CUC3"/>
<comment type="similarity">
    <text evidence="2">Belongs to the TonB-dependent receptor family. Hemoglobin/haptoglobin binding protein subfamily.</text>
</comment>
<dbReference type="InterPro" id="IPR000531">
    <property type="entry name" value="Beta-barrel_TonB"/>
</dbReference>
<evidence type="ECO:0000256" key="12">
    <source>
        <dbReference type="RuleBase" id="RU003357"/>
    </source>
</evidence>
<dbReference type="Gene3D" id="2.170.130.10">
    <property type="entry name" value="TonB-dependent receptor, plug domain"/>
    <property type="match status" value="1"/>
</dbReference>
<feature type="domain" description="TonB-dependent receptor plug" evidence="15">
    <location>
        <begin position="48"/>
        <end position="155"/>
    </location>
</feature>
<keyword evidence="8 11" id="KW-0472">Membrane</keyword>
<feature type="domain" description="TonB-dependent receptor-like beta-barrel" evidence="14">
    <location>
        <begin position="196"/>
        <end position="605"/>
    </location>
</feature>
<evidence type="ECO:0000256" key="13">
    <source>
        <dbReference type="SAM" id="SignalP"/>
    </source>
</evidence>
<keyword evidence="6 13" id="KW-0732">Signal</keyword>
<evidence type="ECO:0000313" key="16">
    <source>
        <dbReference type="EMBL" id="OOS25946.1"/>
    </source>
</evidence>
<name>A0A1T0CUC3_9GAMM</name>
<reference evidence="16 17" key="1">
    <citation type="submission" date="2017-02" db="EMBL/GenBank/DDBJ databases">
        <title>Draft genome sequence of Moraxella pluranimalium CCUG 54913T type strain.</title>
        <authorList>
            <person name="Salva-Serra F."/>
            <person name="Engstrom-Jakobsson H."/>
            <person name="Thorell K."/>
            <person name="Jaen-Luchoro D."/>
            <person name="Gonzales-Siles L."/>
            <person name="Karlsson R."/>
            <person name="Yazdan S."/>
            <person name="Boulund F."/>
            <person name="Johnning A."/>
            <person name="Engstrand L."/>
            <person name="Kristiansson E."/>
            <person name="Moore E."/>
        </authorList>
    </citation>
    <scope>NUCLEOTIDE SEQUENCE [LARGE SCALE GENOMIC DNA]</scope>
    <source>
        <strain evidence="16 17">CCUG 54913</strain>
    </source>
</reference>
<dbReference type="RefSeq" id="WP_078253167.1">
    <property type="nucleotide sequence ID" value="NZ_MUYU01000005.1"/>
</dbReference>
<evidence type="ECO:0000256" key="11">
    <source>
        <dbReference type="PROSITE-ProRule" id="PRU01360"/>
    </source>
</evidence>
<dbReference type="Pfam" id="PF07715">
    <property type="entry name" value="Plug"/>
    <property type="match status" value="1"/>
</dbReference>
<sequence length="645" mass="70504">MSSTALRRAIILALAPTSLITTAYAQTIEPTVVLDPDVITVSRTATPLSDTPASVTVISAGEIEKNPARNLSDVIQSDAGIYVKQNGGIGQGTNLIIHGTNPSHTLLLKDGVRLNTPNTLTPIYPETLDLTSTARIEILKSPASVQYGSDAIGGVVQIISSKPARTGGEITGIIGENNTYKAIVSGDVVHNGFYASLSGQRLETDGTRILDDQSRNNKAGYEQKGFGAKTGYVNQILDVGVSYEQNEGVNEYASSTTSSNAAINAKREFKNSQAKVFANYQATETLKISTHYAQAKDEQAFVESWGTNEFNTQYQETDINARWTFTPNQNILFGITDNSTEYEDAYAYQGERKIGSTGYYLQHQFNNNQINTQAGIRLEDNDRFGNHTVGQGAIRYHFNPATSVYANIGSAFRAPSLNELFYSSKFTDFQYGTTYITLGNENLEPEESISYTLGIDHQINDKLAVSLSGFNTKVKNLIKLDSVYDSATNTSTSTYENLDKANFVGGDFGIKFTQGSYYALANYSYVETENKATGLEIAYRPKHTGTLTLGYDDGVAGVSTSIIARSDAFADRANTVKVPGYTTVDVDAHWNINPYVKLFTNIQNIGNVENRQVYNPWYNSNGELVGTNWYVNGGRQANLGVTFKY</sequence>
<dbReference type="CDD" id="cd01347">
    <property type="entry name" value="ligand_gated_channel"/>
    <property type="match status" value="1"/>
</dbReference>
<dbReference type="Gene3D" id="2.40.170.20">
    <property type="entry name" value="TonB-dependent receptor, beta-barrel domain"/>
    <property type="match status" value="1"/>
</dbReference>
<dbReference type="PROSITE" id="PS52016">
    <property type="entry name" value="TONB_DEPENDENT_REC_3"/>
    <property type="match status" value="1"/>
</dbReference>
<evidence type="ECO:0000256" key="6">
    <source>
        <dbReference type="ARBA" id="ARBA00022729"/>
    </source>
</evidence>
<keyword evidence="10 11" id="KW-0998">Cell outer membrane</keyword>
<evidence type="ECO:0000256" key="9">
    <source>
        <dbReference type="ARBA" id="ARBA00023170"/>
    </source>
</evidence>
<evidence type="ECO:0000256" key="3">
    <source>
        <dbReference type="ARBA" id="ARBA00022448"/>
    </source>
</evidence>
<dbReference type="EMBL" id="MUYU01000005">
    <property type="protein sequence ID" value="OOS25946.1"/>
    <property type="molecule type" value="Genomic_DNA"/>
</dbReference>
<evidence type="ECO:0000256" key="10">
    <source>
        <dbReference type="ARBA" id="ARBA00023237"/>
    </source>
</evidence>
<dbReference type="GO" id="GO:0015344">
    <property type="term" value="F:siderophore uptake transmembrane transporter activity"/>
    <property type="evidence" value="ECO:0007669"/>
    <property type="project" value="TreeGrafter"/>
</dbReference>
<organism evidence="16 17">
    <name type="scientific">Moraxella pluranimalium</name>
    <dbReference type="NCBI Taxonomy" id="470453"/>
    <lineage>
        <taxon>Bacteria</taxon>
        <taxon>Pseudomonadati</taxon>
        <taxon>Pseudomonadota</taxon>
        <taxon>Gammaproteobacteria</taxon>
        <taxon>Moraxellales</taxon>
        <taxon>Moraxellaceae</taxon>
        <taxon>Moraxella</taxon>
    </lineage>
</organism>
<dbReference type="OrthoDB" id="9764669at2"/>
<evidence type="ECO:0000256" key="5">
    <source>
        <dbReference type="ARBA" id="ARBA00022692"/>
    </source>
</evidence>
<keyword evidence="9" id="KW-0675">Receptor</keyword>
<dbReference type="Pfam" id="PF00593">
    <property type="entry name" value="TonB_dep_Rec_b-barrel"/>
    <property type="match status" value="1"/>
</dbReference>
<keyword evidence="7 12" id="KW-0798">TonB box</keyword>
<protein>
    <submittedName>
        <fullName evidence="16">Ligand-gated channel protein</fullName>
    </submittedName>
</protein>
<dbReference type="InterPro" id="IPR012910">
    <property type="entry name" value="Plug_dom"/>
</dbReference>
<keyword evidence="17" id="KW-1185">Reference proteome</keyword>
<dbReference type="STRING" id="470453.B0680_00875"/>
<proteinExistence type="inferred from homology"/>
<evidence type="ECO:0000313" key="17">
    <source>
        <dbReference type="Proteomes" id="UP000189800"/>
    </source>
</evidence>
<evidence type="ECO:0000259" key="15">
    <source>
        <dbReference type="Pfam" id="PF07715"/>
    </source>
</evidence>
<dbReference type="PANTHER" id="PTHR30069">
    <property type="entry name" value="TONB-DEPENDENT OUTER MEMBRANE RECEPTOR"/>
    <property type="match status" value="1"/>
</dbReference>
<dbReference type="GO" id="GO:0044718">
    <property type="term" value="P:siderophore transmembrane transport"/>
    <property type="evidence" value="ECO:0007669"/>
    <property type="project" value="TreeGrafter"/>
</dbReference>
<dbReference type="InterPro" id="IPR036942">
    <property type="entry name" value="Beta-barrel_TonB_sf"/>
</dbReference>
<feature type="chain" id="PRO_5012120001" evidence="13">
    <location>
        <begin position="26"/>
        <end position="645"/>
    </location>
</feature>
<feature type="signal peptide" evidence="13">
    <location>
        <begin position="1"/>
        <end position="25"/>
    </location>
</feature>
<evidence type="ECO:0000256" key="8">
    <source>
        <dbReference type="ARBA" id="ARBA00023136"/>
    </source>
</evidence>
<evidence type="ECO:0000256" key="4">
    <source>
        <dbReference type="ARBA" id="ARBA00022452"/>
    </source>
</evidence>
<keyword evidence="4 11" id="KW-1134">Transmembrane beta strand</keyword>
<evidence type="ECO:0000256" key="1">
    <source>
        <dbReference type="ARBA" id="ARBA00004571"/>
    </source>
</evidence>
<dbReference type="SUPFAM" id="SSF56935">
    <property type="entry name" value="Porins"/>
    <property type="match status" value="1"/>
</dbReference>
<dbReference type="InterPro" id="IPR039426">
    <property type="entry name" value="TonB-dep_rcpt-like"/>
</dbReference>
<dbReference type="GO" id="GO:0009279">
    <property type="term" value="C:cell outer membrane"/>
    <property type="evidence" value="ECO:0007669"/>
    <property type="project" value="UniProtKB-SubCell"/>
</dbReference>
<comment type="caution">
    <text evidence="16">The sequence shown here is derived from an EMBL/GenBank/DDBJ whole genome shotgun (WGS) entry which is preliminary data.</text>
</comment>
<dbReference type="InterPro" id="IPR037066">
    <property type="entry name" value="Plug_dom_sf"/>
</dbReference>
<evidence type="ECO:0000259" key="14">
    <source>
        <dbReference type="Pfam" id="PF00593"/>
    </source>
</evidence>
<dbReference type="Proteomes" id="UP000189800">
    <property type="component" value="Unassembled WGS sequence"/>
</dbReference>
<comment type="subcellular location">
    <subcellularLocation>
        <location evidence="1 11">Cell outer membrane</location>
        <topology evidence="1 11">Multi-pass membrane protein</topology>
    </subcellularLocation>
</comment>
<dbReference type="PANTHER" id="PTHR30069:SF29">
    <property type="entry name" value="HEMOGLOBIN AND HEMOGLOBIN-HAPTOGLOBIN-BINDING PROTEIN 1-RELATED"/>
    <property type="match status" value="1"/>
</dbReference>
<keyword evidence="3 11" id="KW-0813">Transport</keyword>
<keyword evidence="5 11" id="KW-0812">Transmembrane</keyword>
<accession>A0A1T0CUC3</accession>
<evidence type="ECO:0000256" key="2">
    <source>
        <dbReference type="ARBA" id="ARBA00008143"/>
    </source>
</evidence>
<gene>
    <name evidence="16" type="ORF">B0680_00875</name>
</gene>